<organism evidence="7 8">
    <name type="scientific">Friedmanniomyces simplex</name>
    <dbReference type="NCBI Taxonomy" id="329884"/>
    <lineage>
        <taxon>Eukaryota</taxon>
        <taxon>Fungi</taxon>
        <taxon>Dikarya</taxon>
        <taxon>Ascomycota</taxon>
        <taxon>Pezizomycotina</taxon>
        <taxon>Dothideomycetes</taxon>
        <taxon>Dothideomycetidae</taxon>
        <taxon>Mycosphaerellales</taxon>
        <taxon>Teratosphaeriaceae</taxon>
        <taxon>Friedmanniomyces</taxon>
    </lineage>
</organism>
<gene>
    <name evidence="7" type="ORF">B0A55_05743</name>
</gene>
<dbReference type="Proteomes" id="UP000309340">
    <property type="component" value="Unassembled WGS sequence"/>
</dbReference>
<evidence type="ECO:0000256" key="2">
    <source>
        <dbReference type="ARBA" id="ARBA00023034"/>
    </source>
</evidence>
<dbReference type="PANTHER" id="PTHR10013:SF0">
    <property type="entry name" value="GENERAL VESICULAR TRANSPORT FACTOR P115"/>
    <property type="match status" value="1"/>
</dbReference>
<evidence type="ECO:0000313" key="7">
    <source>
        <dbReference type="EMBL" id="TKA70637.1"/>
    </source>
</evidence>
<feature type="region of interest" description="Disordered" evidence="4">
    <location>
        <begin position="383"/>
        <end position="409"/>
    </location>
</feature>
<dbReference type="GO" id="GO:0048280">
    <property type="term" value="P:vesicle fusion with Golgi apparatus"/>
    <property type="evidence" value="ECO:0007669"/>
    <property type="project" value="InterPro"/>
</dbReference>
<reference evidence="7 8" key="1">
    <citation type="submission" date="2017-03" db="EMBL/GenBank/DDBJ databases">
        <title>Genomes of endolithic fungi from Antarctica.</title>
        <authorList>
            <person name="Coleine C."/>
            <person name="Masonjones S."/>
            <person name="Stajich J.E."/>
        </authorList>
    </citation>
    <scope>NUCLEOTIDE SEQUENCE [LARGE SCALE GENOMIC DNA]</scope>
    <source>
        <strain evidence="7 8">CCFEE 5184</strain>
    </source>
</reference>
<evidence type="ECO:0000259" key="6">
    <source>
        <dbReference type="Pfam" id="PF04871"/>
    </source>
</evidence>
<name>A0A4U0X4M2_9PEZI</name>
<dbReference type="GO" id="GO:0006886">
    <property type="term" value="P:intracellular protein transport"/>
    <property type="evidence" value="ECO:0007669"/>
    <property type="project" value="InterPro"/>
</dbReference>
<dbReference type="GO" id="GO:0000139">
    <property type="term" value="C:Golgi membrane"/>
    <property type="evidence" value="ECO:0007669"/>
    <property type="project" value="InterPro"/>
</dbReference>
<dbReference type="OrthoDB" id="198977at2759"/>
<dbReference type="Pfam" id="PF04869">
    <property type="entry name" value="Uso1_p115_head"/>
    <property type="match status" value="1"/>
</dbReference>
<dbReference type="PANTHER" id="PTHR10013">
    <property type="entry name" value="GENERAL VESICULAR TRANSPORT FACTOR P115"/>
    <property type="match status" value="1"/>
</dbReference>
<dbReference type="GO" id="GO:0005783">
    <property type="term" value="C:endoplasmic reticulum"/>
    <property type="evidence" value="ECO:0007669"/>
    <property type="project" value="TreeGrafter"/>
</dbReference>
<sequence>MLKTPPLQTAGATIDTLAARLQSATLLEDRRAAILGLRSFAKQYPASVASGSLRELITTLRRDGLGEAGGSAKDGLGLGRDGRQGSTMAEGGDVDTIRLVLETLLMLFNPDRSSPEASDEIAYFMADGFSMRQDNITLLLLLLDPTSPFADYYSRLYSLQLLSATCAARPERLQECILSAPLGVSRLVGVLDDPRDAVRNAGLLLLVDLTSGANEELRKIVAFEDVFAKVFSLIRAEGGLAEAGITAQDCLSLLANLIKGSPSNQTMFRESGCVSQMIQMLGQAFPPSTQEAAFLAQAREKAAWGLLQLLGLFLEPGETSTAQNQAGFFRAGTAQVLIDLGFVTELPPPIRTLALKCSAALIASNSPLQEAFAALTVEAASSAQPEAKPATQTNGSRSGPSSAKGSARASEERPRLYIIEALLDLTLSKAQEDAQLRAAACSLIQAYLTNHDRITAHFLQRAVVGHAEHEAAANALITLLHPDAGDAASVMYASWIVSDLVADEVEAKAALAAVMEGNESEGEDVLTFIQALGSQLQAALQPGDERLVAAYAGLLTLLLWDFADGVNNLLAGGSGLLQALVAAINPASGEPLIAGLSAILLGTIYEFSTKDSPIPRRTLAPLLTQKLGRSKYLDALSQLRREPAIRDFDLHEPAADGTLPNSNFTDLFLLEFSRLRKAIDKDPGVEVLPFSAAEEGVDRDVLDELRQQVQTAKEALAVALEAKMREQQGWEQEGMVREKEVQTVSAEVERLRRINGAMQVGHEGELAGLGRRHEEVVGRVRAEHERAFEAARVEAERRLEEGLREQGVASAQKVQDFERRVVEMENQYRDEQGRHGETARQLEALTARHAELGTREVEVRRQFEDLTQRHDKISREHGVLKTQGEQVGNELERVRAESEARRETVVRLEAEVAELREELKGREAELATERAGFGELEKELETVKKALAEARASAAAAQPASAGGPAADTAKRAELLERQVREAREAERVAKEELEGMLLVMGDLEAERDGYRGKVKELGGEVSEEEEEEDEEDEEEGVEDGDEEEEEEEEEEEGGGVD</sequence>
<keyword evidence="2" id="KW-0333">Golgi apparatus</keyword>
<evidence type="ECO:0000259" key="5">
    <source>
        <dbReference type="Pfam" id="PF04869"/>
    </source>
</evidence>
<dbReference type="GO" id="GO:0012507">
    <property type="term" value="C:ER to Golgi transport vesicle membrane"/>
    <property type="evidence" value="ECO:0007669"/>
    <property type="project" value="TreeGrafter"/>
</dbReference>
<evidence type="ECO:0000256" key="1">
    <source>
        <dbReference type="ARBA" id="ARBA00004555"/>
    </source>
</evidence>
<evidence type="ECO:0008006" key="9">
    <source>
        <dbReference type="Google" id="ProtNLM"/>
    </source>
</evidence>
<dbReference type="SUPFAM" id="SSF48371">
    <property type="entry name" value="ARM repeat"/>
    <property type="match status" value="1"/>
</dbReference>
<feature type="domain" description="Uso1/p115-like vesicle tethering protein C-terminal" evidence="6">
    <location>
        <begin position="908"/>
        <end position="1036"/>
    </location>
</feature>
<dbReference type="Pfam" id="PF04871">
    <property type="entry name" value="Uso1_p115_C"/>
    <property type="match status" value="1"/>
</dbReference>
<keyword evidence="3" id="KW-0175">Coiled coil</keyword>
<feature type="compositionally biased region" description="Acidic residues" evidence="4">
    <location>
        <begin position="1022"/>
        <end position="1058"/>
    </location>
</feature>
<dbReference type="Gene3D" id="1.25.10.10">
    <property type="entry name" value="Leucine-rich Repeat Variant"/>
    <property type="match status" value="1"/>
</dbReference>
<comment type="subcellular location">
    <subcellularLocation>
        <location evidence="1">Golgi apparatus</location>
    </subcellularLocation>
</comment>
<dbReference type="AlphaFoldDB" id="A0A4U0X4M2"/>
<protein>
    <recommendedName>
        <fullName evidence="9">Vesicle tethering protein Uso1/P115-like head domain-containing protein</fullName>
    </recommendedName>
</protein>
<evidence type="ECO:0000313" key="8">
    <source>
        <dbReference type="Proteomes" id="UP000309340"/>
    </source>
</evidence>
<feature type="region of interest" description="Disordered" evidence="4">
    <location>
        <begin position="1004"/>
        <end position="1058"/>
    </location>
</feature>
<dbReference type="EMBL" id="NAJQ01000389">
    <property type="protein sequence ID" value="TKA70637.1"/>
    <property type="molecule type" value="Genomic_DNA"/>
</dbReference>
<dbReference type="InterPro" id="IPR006953">
    <property type="entry name" value="Vesicle_Uso1_P115_head"/>
</dbReference>
<keyword evidence="8" id="KW-1185">Reference proteome</keyword>
<dbReference type="InterPro" id="IPR016024">
    <property type="entry name" value="ARM-type_fold"/>
</dbReference>
<dbReference type="InterPro" id="IPR006955">
    <property type="entry name" value="Uso1_p115_C"/>
</dbReference>
<proteinExistence type="predicted"/>
<dbReference type="InterPro" id="IPR024095">
    <property type="entry name" value="Vesicle_P115"/>
</dbReference>
<dbReference type="STRING" id="329884.A0A4U0X4M2"/>
<evidence type="ECO:0000256" key="4">
    <source>
        <dbReference type="SAM" id="MobiDB-lite"/>
    </source>
</evidence>
<evidence type="ECO:0000256" key="3">
    <source>
        <dbReference type="ARBA" id="ARBA00023054"/>
    </source>
</evidence>
<dbReference type="GO" id="GO:0005795">
    <property type="term" value="C:Golgi stack"/>
    <property type="evidence" value="ECO:0007669"/>
    <property type="project" value="TreeGrafter"/>
</dbReference>
<comment type="caution">
    <text evidence="7">The sequence shown here is derived from an EMBL/GenBank/DDBJ whole genome shotgun (WGS) entry which is preliminary data.</text>
</comment>
<feature type="domain" description="Vesicle tethering protein Uso1/P115-like head" evidence="5">
    <location>
        <begin position="365"/>
        <end position="679"/>
    </location>
</feature>
<accession>A0A4U0X4M2</accession>
<feature type="compositionally biased region" description="Polar residues" evidence="4">
    <location>
        <begin position="383"/>
        <end position="404"/>
    </location>
</feature>
<dbReference type="GO" id="GO:0006888">
    <property type="term" value="P:endoplasmic reticulum to Golgi vesicle-mediated transport"/>
    <property type="evidence" value="ECO:0007669"/>
    <property type="project" value="TreeGrafter"/>
</dbReference>
<dbReference type="GO" id="GO:0048211">
    <property type="term" value="P:Golgi vesicle docking"/>
    <property type="evidence" value="ECO:0007669"/>
    <property type="project" value="TreeGrafter"/>
</dbReference>
<dbReference type="InterPro" id="IPR011989">
    <property type="entry name" value="ARM-like"/>
</dbReference>
<feature type="compositionally biased region" description="Basic and acidic residues" evidence="4">
    <location>
        <begin position="1005"/>
        <end position="1019"/>
    </location>
</feature>